<organism evidence="3 4">
    <name type="scientific">Tritrichomonas musculus</name>
    <dbReference type="NCBI Taxonomy" id="1915356"/>
    <lineage>
        <taxon>Eukaryota</taxon>
        <taxon>Metamonada</taxon>
        <taxon>Parabasalia</taxon>
        <taxon>Tritrichomonadida</taxon>
        <taxon>Tritrichomonadidae</taxon>
        <taxon>Tritrichomonas</taxon>
    </lineage>
</organism>
<evidence type="ECO:0000313" key="3">
    <source>
        <dbReference type="EMBL" id="KAK8854043.1"/>
    </source>
</evidence>
<keyword evidence="1" id="KW-0175">Coiled coil</keyword>
<comment type="caution">
    <text evidence="3">The sequence shown here is derived from an EMBL/GenBank/DDBJ whole genome shotgun (WGS) entry which is preliminary data.</text>
</comment>
<feature type="region of interest" description="Disordered" evidence="2">
    <location>
        <begin position="281"/>
        <end position="340"/>
    </location>
</feature>
<dbReference type="EMBL" id="JAPFFF010000021">
    <property type="protein sequence ID" value="KAK8854043.1"/>
    <property type="molecule type" value="Genomic_DNA"/>
</dbReference>
<evidence type="ECO:0000313" key="4">
    <source>
        <dbReference type="Proteomes" id="UP001470230"/>
    </source>
</evidence>
<protein>
    <recommendedName>
        <fullName evidence="5">DUF4200 domain-containing protein</fullName>
    </recommendedName>
</protein>
<reference evidence="3 4" key="1">
    <citation type="submission" date="2024-04" db="EMBL/GenBank/DDBJ databases">
        <title>Tritrichomonas musculus Genome.</title>
        <authorList>
            <person name="Alves-Ferreira E."/>
            <person name="Grigg M."/>
            <person name="Lorenzi H."/>
            <person name="Galac M."/>
        </authorList>
    </citation>
    <scope>NUCLEOTIDE SEQUENCE [LARGE SCALE GENOMIC DNA]</scope>
    <source>
        <strain evidence="3 4">EAF2021</strain>
    </source>
</reference>
<feature type="coiled-coil region" evidence="1">
    <location>
        <begin position="38"/>
        <end position="117"/>
    </location>
</feature>
<dbReference type="Proteomes" id="UP001470230">
    <property type="component" value="Unassembled WGS sequence"/>
</dbReference>
<accession>A0ABR2HWM3</accession>
<sequence>MTTRPVVHIYPRGTYKAPPFYFRGAEPLTEPEYLTKQLSIYRENYRNSKKELEKTKAEFNQLNTSLSAKDGYTVALASALGEESFTTEENAKLRHQLADLTTKIESIERSIKFYKDQQSTSLVSGLLREKAFYHAEIENRRIEIFDGIESIRNSKAKLGSIVSSEKYAHVLHTVAEYSSVKHLYHKLRSDMNHLFRKFNDKTPPKNSKFAQRPENSEIKNLYEQKYLIATALNEVRNEKYYTEALAKYSSLAMIDQIEAMNQVLISLGGDELDVNQLRSEFNTTNDEYTENDSSSPNKKSPKKMTMTSSDPSKPKKPKSRTKGGLPTSRRAKTSLGDIYK</sequence>
<evidence type="ECO:0000256" key="2">
    <source>
        <dbReference type="SAM" id="MobiDB-lite"/>
    </source>
</evidence>
<name>A0ABR2HWM3_9EUKA</name>
<evidence type="ECO:0000256" key="1">
    <source>
        <dbReference type="SAM" id="Coils"/>
    </source>
</evidence>
<gene>
    <name evidence="3" type="ORF">M9Y10_016593</name>
</gene>
<keyword evidence="4" id="KW-1185">Reference proteome</keyword>
<feature type="compositionally biased region" description="Low complexity" evidence="2">
    <location>
        <begin position="291"/>
        <end position="311"/>
    </location>
</feature>
<proteinExistence type="predicted"/>
<evidence type="ECO:0008006" key="5">
    <source>
        <dbReference type="Google" id="ProtNLM"/>
    </source>
</evidence>